<gene>
    <name evidence="1" type="ORF">SLS56_001379</name>
</gene>
<dbReference type="EMBL" id="JAJVDC020000008">
    <property type="protein sequence ID" value="KAL1636027.1"/>
    <property type="molecule type" value="Genomic_DNA"/>
</dbReference>
<comment type="caution">
    <text evidence="1">The sequence shown here is derived from an EMBL/GenBank/DDBJ whole genome shotgun (WGS) entry which is preliminary data.</text>
</comment>
<sequence length="254" mass="27110">MRFSSIALGALAATGAMASSRSHARLHREREARSEPIDHVLTPGSEVDKRNILIDALDEAKLLTLGLIAIGKNALSSAEDQVWIGADGDYTNEYVNEGEDDVVLVVWGPAASWVNTNEPLITLTLPAGTNKTLSFASGASGAWAAVYNDTELVNGQISETWGEYTFGEWGCVDVSREVNMAGHNMTIDTGNCVSDMETCVFKCKDGAESCWLEYELVNCENGSQEGATYGTFDGAPTGGCGNMGSTAHVKTYLH</sequence>
<evidence type="ECO:0008006" key="3">
    <source>
        <dbReference type="Google" id="ProtNLM"/>
    </source>
</evidence>
<dbReference type="InterPro" id="IPR038903">
    <property type="entry name" value="Allergen_Asp_f_4"/>
</dbReference>
<reference evidence="1 2" key="1">
    <citation type="submission" date="2024-02" db="EMBL/GenBank/DDBJ databases">
        <title>De novo assembly and annotation of 12 fungi associated with fruit tree decline syndrome in Ontario, Canada.</title>
        <authorList>
            <person name="Sulman M."/>
            <person name="Ellouze W."/>
            <person name="Ilyukhin E."/>
        </authorList>
    </citation>
    <scope>NUCLEOTIDE SEQUENCE [LARGE SCALE GENOMIC DNA]</scope>
    <source>
        <strain evidence="1 2">M1-105</strain>
    </source>
</reference>
<protein>
    <recommendedName>
        <fullName evidence="3">Effector 5</fullName>
    </recommendedName>
</protein>
<evidence type="ECO:0000313" key="1">
    <source>
        <dbReference type="EMBL" id="KAL1636027.1"/>
    </source>
</evidence>
<accession>A0ABR3T973</accession>
<organism evidence="1 2">
    <name type="scientific">Neofusicoccum ribis</name>
    <dbReference type="NCBI Taxonomy" id="45134"/>
    <lineage>
        <taxon>Eukaryota</taxon>
        <taxon>Fungi</taxon>
        <taxon>Dikarya</taxon>
        <taxon>Ascomycota</taxon>
        <taxon>Pezizomycotina</taxon>
        <taxon>Dothideomycetes</taxon>
        <taxon>Dothideomycetes incertae sedis</taxon>
        <taxon>Botryosphaeriales</taxon>
        <taxon>Botryosphaeriaceae</taxon>
        <taxon>Neofusicoccum</taxon>
    </lineage>
</organism>
<proteinExistence type="predicted"/>
<dbReference type="Pfam" id="PF25312">
    <property type="entry name" value="Allergen_Asp_f_4"/>
    <property type="match status" value="1"/>
</dbReference>
<dbReference type="Proteomes" id="UP001521116">
    <property type="component" value="Unassembled WGS sequence"/>
</dbReference>
<name>A0ABR3T973_9PEZI</name>
<keyword evidence="2" id="KW-1185">Reference proteome</keyword>
<evidence type="ECO:0000313" key="2">
    <source>
        <dbReference type="Proteomes" id="UP001521116"/>
    </source>
</evidence>